<comment type="caution">
    <text evidence="1">The sequence shown here is derived from an EMBL/GenBank/DDBJ whole genome shotgun (WGS) entry which is preliminary data.</text>
</comment>
<sequence length="76" mass="7978">MSSAEILVGGCTECGFPGGRSGNRGVDRVGERGRTGAGAAWVVQACTGGGAACVARLHRRGWRWLHVRRCRTGDAH</sequence>
<accession>A0A4Y3VBM5</accession>
<evidence type="ECO:0000313" key="2">
    <source>
        <dbReference type="Proteomes" id="UP000317881"/>
    </source>
</evidence>
<name>A0A4Y3VBM5_9ACTN</name>
<dbReference type="Proteomes" id="UP000317881">
    <property type="component" value="Unassembled WGS sequence"/>
</dbReference>
<protein>
    <submittedName>
        <fullName evidence="1">Uncharacterized protein</fullName>
    </submittedName>
</protein>
<dbReference type="AlphaFoldDB" id="A0A4Y3VBM5"/>
<keyword evidence="2" id="KW-1185">Reference proteome</keyword>
<proteinExistence type="predicted"/>
<evidence type="ECO:0000313" key="1">
    <source>
        <dbReference type="EMBL" id="GEC04357.1"/>
    </source>
</evidence>
<gene>
    <name evidence="1" type="ORF">SSP24_20120</name>
</gene>
<organism evidence="1 2">
    <name type="scientific">Streptomyces spinoverrucosus</name>
    <dbReference type="NCBI Taxonomy" id="284043"/>
    <lineage>
        <taxon>Bacteria</taxon>
        <taxon>Bacillati</taxon>
        <taxon>Actinomycetota</taxon>
        <taxon>Actinomycetes</taxon>
        <taxon>Kitasatosporales</taxon>
        <taxon>Streptomycetaceae</taxon>
        <taxon>Streptomyces</taxon>
    </lineage>
</organism>
<dbReference type="EMBL" id="BJND01000015">
    <property type="protein sequence ID" value="GEC04357.1"/>
    <property type="molecule type" value="Genomic_DNA"/>
</dbReference>
<reference evidence="1 2" key="1">
    <citation type="submission" date="2019-06" db="EMBL/GenBank/DDBJ databases">
        <title>Whole genome shotgun sequence of Streptomyces spinoverrucosus NBRC 14228.</title>
        <authorList>
            <person name="Hosoyama A."/>
            <person name="Uohara A."/>
            <person name="Ohji S."/>
            <person name="Ichikawa N."/>
        </authorList>
    </citation>
    <scope>NUCLEOTIDE SEQUENCE [LARGE SCALE GENOMIC DNA]</scope>
    <source>
        <strain evidence="1 2">NBRC 14228</strain>
    </source>
</reference>